<dbReference type="Proteomes" id="UP000184608">
    <property type="component" value="Unassembled WGS sequence"/>
</dbReference>
<feature type="transmembrane region" description="Helical" evidence="1">
    <location>
        <begin position="12"/>
        <end position="31"/>
    </location>
</feature>
<dbReference type="InterPro" id="IPR013189">
    <property type="entry name" value="Glyco_hydro_32_C"/>
</dbReference>
<dbReference type="AlphaFoldDB" id="A0A1M5ZAB2"/>
<feature type="domain" description="Glycosyl hydrolase family 32 C-terminal" evidence="2">
    <location>
        <begin position="153"/>
        <end position="279"/>
    </location>
</feature>
<keyword evidence="1" id="KW-0472">Membrane</keyword>
<keyword evidence="4" id="KW-1185">Reference proteome</keyword>
<dbReference type="SUPFAM" id="SSF49899">
    <property type="entry name" value="Concanavalin A-like lectins/glucanases"/>
    <property type="match status" value="1"/>
</dbReference>
<protein>
    <submittedName>
        <fullName evidence="3">Levanase</fullName>
        <ecNumber evidence="3">3.2.1.80</ecNumber>
    </submittedName>
</protein>
<dbReference type="EMBL" id="FQXZ01000026">
    <property type="protein sequence ID" value="SHI21164.1"/>
    <property type="molecule type" value="Genomic_DNA"/>
</dbReference>
<dbReference type="GO" id="GO:0005737">
    <property type="term" value="C:cytoplasm"/>
    <property type="evidence" value="ECO:0007669"/>
    <property type="project" value="TreeGrafter"/>
</dbReference>
<dbReference type="GO" id="GO:0005987">
    <property type="term" value="P:sucrose catabolic process"/>
    <property type="evidence" value="ECO:0007669"/>
    <property type="project" value="TreeGrafter"/>
</dbReference>
<accession>A0A1M5ZAB2</accession>
<dbReference type="GO" id="GO:0004575">
    <property type="term" value="F:sucrose alpha-glucosidase activity"/>
    <property type="evidence" value="ECO:0007669"/>
    <property type="project" value="TreeGrafter"/>
</dbReference>
<dbReference type="STRING" id="1216006.VA7868_02487"/>
<keyword evidence="3" id="KW-0326">Glycosidase</keyword>
<dbReference type="InterPro" id="IPR013320">
    <property type="entry name" value="ConA-like_dom_sf"/>
</dbReference>
<evidence type="ECO:0000313" key="3">
    <source>
        <dbReference type="EMBL" id="SHI21164.1"/>
    </source>
</evidence>
<dbReference type="Pfam" id="PF08244">
    <property type="entry name" value="Glyco_hydro_32C"/>
    <property type="match status" value="1"/>
</dbReference>
<evidence type="ECO:0000313" key="4">
    <source>
        <dbReference type="Proteomes" id="UP000184608"/>
    </source>
</evidence>
<keyword evidence="3" id="KW-0378">Hydrolase</keyword>
<gene>
    <name evidence="3" type="primary">sacC</name>
    <name evidence="3" type="ORF">VA7868_02487</name>
</gene>
<dbReference type="EC" id="3.2.1.80" evidence="3"/>
<dbReference type="PANTHER" id="PTHR42800">
    <property type="entry name" value="EXOINULINASE INUD (AFU_ORTHOLOGUE AFUA_5G00480)"/>
    <property type="match status" value="1"/>
</dbReference>
<proteinExistence type="predicted"/>
<sequence length="291" mass="32231">MDISSLISFKYIVVRSVSLIITTGIISSFVVKALASDSFSTSLHGSEKLNQDSFAYYSGHHTLDTGIRSKEAVENIFWPDRSYQRRDPEMSRWPGDSDAGDADSHAVFRHQGQSGLVPVPLSGLTGQRDSLLYHSDQAHEIKPGMTLLHEHQISVPVFEIEAEIQPGLAKEVGFQIRSAEQGAVAVIGYDAGAESIYIDSHHTSHDFVRFFPAKHYARVKLDAGVLKLRIRVDMSSVTVFSGVSQVVLTEQIFPQLSDTGMKLFSHGGVSVLKKISIWSIHSVWEHSHLIF</sequence>
<dbReference type="RefSeq" id="WP_073604144.1">
    <property type="nucleotide sequence ID" value="NZ_FQXZ01000026.1"/>
</dbReference>
<dbReference type="PANTHER" id="PTHR42800:SF1">
    <property type="entry name" value="EXOINULINASE INUD (AFU_ORTHOLOGUE AFUA_5G00480)"/>
    <property type="match status" value="1"/>
</dbReference>
<reference evidence="3 4" key="1">
    <citation type="submission" date="2016-11" db="EMBL/GenBank/DDBJ databases">
        <authorList>
            <person name="Jaros S."/>
            <person name="Januszkiewicz K."/>
            <person name="Wedrychowicz H."/>
        </authorList>
    </citation>
    <scope>NUCLEOTIDE SEQUENCE [LARGE SCALE GENOMIC DNA]</scope>
    <source>
        <strain evidence="3 4">CECT 7868</strain>
    </source>
</reference>
<evidence type="ECO:0000256" key="1">
    <source>
        <dbReference type="SAM" id="Phobius"/>
    </source>
</evidence>
<keyword evidence="1" id="KW-0812">Transmembrane</keyword>
<evidence type="ECO:0000259" key="2">
    <source>
        <dbReference type="Pfam" id="PF08244"/>
    </source>
</evidence>
<keyword evidence="1" id="KW-1133">Transmembrane helix</keyword>
<organism evidence="3 4">
    <name type="scientific">Vibrio aerogenes CECT 7868</name>
    <dbReference type="NCBI Taxonomy" id="1216006"/>
    <lineage>
        <taxon>Bacteria</taxon>
        <taxon>Pseudomonadati</taxon>
        <taxon>Pseudomonadota</taxon>
        <taxon>Gammaproteobacteria</taxon>
        <taxon>Vibrionales</taxon>
        <taxon>Vibrionaceae</taxon>
        <taxon>Vibrio</taxon>
    </lineage>
</organism>
<dbReference type="GO" id="GO:0051669">
    <property type="term" value="F:fructan beta-fructosidase activity"/>
    <property type="evidence" value="ECO:0007669"/>
    <property type="project" value="UniProtKB-EC"/>
</dbReference>
<dbReference type="OrthoDB" id="9801455at2"/>
<name>A0A1M5ZAB2_9VIBR</name>
<dbReference type="Gene3D" id="2.60.120.560">
    <property type="entry name" value="Exo-inulinase, domain 1"/>
    <property type="match status" value="1"/>
</dbReference>